<proteinExistence type="predicted"/>
<protein>
    <submittedName>
        <fullName evidence="1">Uncharacterized protein</fullName>
    </submittedName>
</protein>
<dbReference type="SUPFAM" id="SSF49870">
    <property type="entry name" value="Osmotin, thaumatin-like protein"/>
    <property type="match status" value="1"/>
</dbReference>
<dbReference type="Pfam" id="PF00314">
    <property type="entry name" value="Thaumatin"/>
    <property type="match status" value="1"/>
</dbReference>
<dbReference type="AlphaFoldDB" id="A0A8J5L629"/>
<reference evidence="1 2" key="1">
    <citation type="submission" date="2020-08" db="EMBL/GenBank/DDBJ databases">
        <title>Plant Genome Project.</title>
        <authorList>
            <person name="Zhang R.-G."/>
        </authorList>
    </citation>
    <scope>NUCLEOTIDE SEQUENCE [LARGE SCALE GENOMIC DNA]</scope>
    <source>
        <tissue evidence="1">Rhizome</tissue>
    </source>
</reference>
<dbReference type="SMART" id="SM00205">
    <property type="entry name" value="THN"/>
    <property type="match status" value="1"/>
</dbReference>
<organism evidence="1 2">
    <name type="scientific">Zingiber officinale</name>
    <name type="common">Ginger</name>
    <name type="synonym">Amomum zingiber</name>
    <dbReference type="NCBI Taxonomy" id="94328"/>
    <lineage>
        <taxon>Eukaryota</taxon>
        <taxon>Viridiplantae</taxon>
        <taxon>Streptophyta</taxon>
        <taxon>Embryophyta</taxon>
        <taxon>Tracheophyta</taxon>
        <taxon>Spermatophyta</taxon>
        <taxon>Magnoliopsida</taxon>
        <taxon>Liliopsida</taxon>
        <taxon>Zingiberales</taxon>
        <taxon>Zingiberaceae</taxon>
        <taxon>Zingiber</taxon>
    </lineage>
</organism>
<gene>
    <name evidence="1" type="ORF">ZIOFF_042298</name>
</gene>
<dbReference type="Proteomes" id="UP000734854">
    <property type="component" value="Unassembled WGS sequence"/>
</dbReference>
<dbReference type="InterPro" id="IPR037176">
    <property type="entry name" value="Osmotin/thaumatin-like_sf"/>
</dbReference>
<dbReference type="Gene3D" id="2.60.110.10">
    <property type="entry name" value="Thaumatin"/>
    <property type="match status" value="1"/>
</dbReference>
<sequence length="123" mass="13191">MTSFLDFQQRTGAINFSSRSYVVFSGSGSYVGAGDTFTVNNNCPYPIWPATLSGNGLAVLAGGGFELGPNESTFSWAPPSRSGSFWDRTHCLFSVGNNSATCATGDCRGVPPRLRIFELTYIK</sequence>
<evidence type="ECO:0000313" key="2">
    <source>
        <dbReference type="Proteomes" id="UP000734854"/>
    </source>
</evidence>
<dbReference type="PANTHER" id="PTHR31048">
    <property type="entry name" value="OS03G0233200 PROTEIN"/>
    <property type="match status" value="1"/>
</dbReference>
<evidence type="ECO:0000313" key="1">
    <source>
        <dbReference type="EMBL" id="KAG6502406.1"/>
    </source>
</evidence>
<comment type="caution">
    <text evidence="1">The sequence shown here is derived from an EMBL/GenBank/DDBJ whole genome shotgun (WGS) entry which is preliminary data.</text>
</comment>
<dbReference type="InterPro" id="IPR001938">
    <property type="entry name" value="Thaumatin"/>
</dbReference>
<accession>A0A8J5L629</accession>
<dbReference type="PROSITE" id="PS51367">
    <property type="entry name" value="THAUMATIN_2"/>
    <property type="match status" value="1"/>
</dbReference>
<keyword evidence="2" id="KW-1185">Reference proteome</keyword>
<name>A0A8J5L629_ZINOF</name>
<dbReference type="EMBL" id="JACMSC010000011">
    <property type="protein sequence ID" value="KAG6502406.1"/>
    <property type="molecule type" value="Genomic_DNA"/>
</dbReference>